<feature type="transmembrane region" description="Helical" evidence="1">
    <location>
        <begin position="155"/>
        <end position="173"/>
    </location>
</feature>
<evidence type="ECO:0000313" key="3">
    <source>
        <dbReference type="Proteomes" id="UP000688137"/>
    </source>
</evidence>
<dbReference type="AlphaFoldDB" id="A0A8S1LCQ8"/>
<feature type="transmembrane region" description="Helical" evidence="1">
    <location>
        <begin position="122"/>
        <end position="140"/>
    </location>
</feature>
<feature type="transmembrane region" description="Helical" evidence="1">
    <location>
        <begin position="229"/>
        <end position="249"/>
    </location>
</feature>
<keyword evidence="1" id="KW-0812">Transmembrane</keyword>
<dbReference type="Proteomes" id="UP000688137">
    <property type="component" value="Unassembled WGS sequence"/>
</dbReference>
<comment type="caution">
    <text evidence="2">The sequence shown here is derived from an EMBL/GenBank/DDBJ whole genome shotgun (WGS) entry which is preliminary data.</text>
</comment>
<name>A0A8S1LCQ8_PARPR</name>
<dbReference type="OMA" id="CMQEVEQ"/>
<sequence>MADLPTPNDINQVAKTNPENQTAFYYQAPAVPQAQQINPIIVFPPQMQQQNQMYYTKNQVQPIVYPQLQQPQLYLQQPLLPNQQQQLPKPLITQKQDTLKHKELSIAGYMERRHFNLSVLKYYLFCQALALILCLCSYKNDFIRLSYNLNGHFKLPFYIFVIIMSLSLLYSYTSHKKLRDKQLRTILVVTYTLSYAFFIQAIYSSTYYIYDTQSSYYGSTLKSFGGNEILIILFCFINLETYSIFAYCMQEVEELSIKNSFWYIILPNLTFGGILFSLYYNYEILCLIIATSCCFGFYLLFILKRMVDSKKFNLRSDDGPFAAVLFSFLLLVPFFDMKCKNNDQQEQIAQREISEQKNAK</sequence>
<evidence type="ECO:0000313" key="2">
    <source>
        <dbReference type="EMBL" id="CAD8065327.1"/>
    </source>
</evidence>
<feature type="transmembrane region" description="Helical" evidence="1">
    <location>
        <begin position="185"/>
        <end position="209"/>
    </location>
</feature>
<accession>A0A8S1LCQ8</accession>
<protein>
    <recommendedName>
        <fullName evidence="4">Transmembrane protein</fullName>
    </recommendedName>
</protein>
<keyword evidence="1" id="KW-0472">Membrane</keyword>
<feature type="transmembrane region" description="Helical" evidence="1">
    <location>
        <begin position="287"/>
        <end position="307"/>
    </location>
</feature>
<feature type="transmembrane region" description="Helical" evidence="1">
    <location>
        <begin position="261"/>
        <end position="281"/>
    </location>
</feature>
<reference evidence="2" key="1">
    <citation type="submission" date="2021-01" db="EMBL/GenBank/DDBJ databases">
        <authorList>
            <consortium name="Genoscope - CEA"/>
            <person name="William W."/>
        </authorList>
    </citation>
    <scope>NUCLEOTIDE SEQUENCE</scope>
</reference>
<gene>
    <name evidence="2" type="ORF">PPRIM_AZ9-3.1.T0370215</name>
</gene>
<keyword evidence="1" id="KW-1133">Transmembrane helix</keyword>
<organism evidence="2 3">
    <name type="scientific">Paramecium primaurelia</name>
    <dbReference type="NCBI Taxonomy" id="5886"/>
    <lineage>
        <taxon>Eukaryota</taxon>
        <taxon>Sar</taxon>
        <taxon>Alveolata</taxon>
        <taxon>Ciliophora</taxon>
        <taxon>Intramacronucleata</taxon>
        <taxon>Oligohymenophorea</taxon>
        <taxon>Peniculida</taxon>
        <taxon>Parameciidae</taxon>
        <taxon>Paramecium</taxon>
    </lineage>
</organism>
<evidence type="ECO:0008006" key="4">
    <source>
        <dbReference type="Google" id="ProtNLM"/>
    </source>
</evidence>
<proteinExistence type="predicted"/>
<dbReference type="EMBL" id="CAJJDM010000036">
    <property type="protein sequence ID" value="CAD8065327.1"/>
    <property type="molecule type" value="Genomic_DNA"/>
</dbReference>
<evidence type="ECO:0000256" key="1">
    <source>
        <dbReference type="SAM" id="Phobius"/>
    </source>
</evidence>
<keyword evidence="3" id="KW-1185">Reference proteome</keyword>